<dbReference type="SUPFAM" id="SSF53335">
    <property type="entry name" value="S-adenosyl-L-methionine-dependent methyltransferases"/>
    <property type="match status" value="1"/>
</dbReference>
<gene>
    <name evidence="1" type="ORF">DK419_15510</name>
</gene>
<sequence length="216" mass="22741">MPVAHDTGEAMTAPAVARNRGAILSVLREHLPASGLVLEVAAGSGEHAAYFAAALPGLRWQPTDPEPRARASIAAHAKIADLANLLAPLDLDAASPVWPVAQADVVVAINMVHISPWSATLGLLAGAARVLPEGGLLYLYGPYMEDGRHTAPSNAAFDTDLRARDPAWGIRDVQDVEQAASPHGLRLAQRIAMPANNLSVLFRKAPPGAREGYHRG</sequence>
<dbReference type="PANTHER" id="PTHR20974:SF0">
    <property type="entry name" value="UPF0585 PROTEIN CG18661"/>
    <property type="match status" value="1"/>
</dbReference>
<dbReference type="GO" id="GO:0008168">
    <property type="term" value="F:methyltransferase activity"/>
    <property type="evidence" value="ECO:0007669"/>
    <property type="project" value="UniProtKB-KW"/>
</dbReference>
<dbReference type="AlphaFoldDB" id="A0A2U8WN04"/>
<reference evidence="1 2" key="1">
    <citation type="submission" date="2018-05" db="EMBL/GenBank/DDBJ databases">
        <title>Complete Genome Sequence of Methylobacterium sp. 17Sr1-28.</title>
        <authorList>
            <person name="Srinivasan S."/>
        </authorList>
    </citation>
    <scope>NUCLEOTIDE SEQUENCE [LARGE SCALE GENOMIC DNA]</scope>
    <source>
        <strain evidence="1 2">17Sr1-28</strain>
    </source>
</reference>
<dbReference type="Proteomes" id="UP000245444">
    <property type="component" value="Chromosome"/>
</dbReference>
<dbReference type="GO" id="GO:0032259">
    <property type="term" value="P:methylation"/>
    <property type="evidence" value="ECO:0007669"/>
    <property type="project" value="UniProtKB-KW"/>
</dbReference>
<dbReference type="Pfam" id="PF06080">
    <property type="entry name" value="DUF938"/>
    <property type="match status" value="1"/>
</dbReference>
<keyword evidence="1" id="KW-0808">Transferase</keyword>
<dbReference type="OrthoDB" id="5525831at2"/>
<keyword evidence="2" id="KW-1185">Reference proteome</keyword>
<evidence type="ECO:0000313" key="1">
    <source>
        <dbReference type="EMBL" id="AWN47539.1"/>
    </source>
</evidence>
<name>A0A2U8WN04_9HYPH</name>
<evidence type="ECO:0000313" key="2">
    <source>
        <dbReference type="Proteomes" id="UP000245444"/>
    </source>
</evidence>
<dbReference type="InterPro" id="IPR010342">
    <property type="entry name" value="DUF938"/>
</dbReference>
<dbReference type="InterPro" id="IPR029063">
    <property type="entry name" value="SAM-dependent_MTases_sf"/>
</dbReference>
<organism evidence="1 2">
    <name type="scientific">Methylobacterium terrae</name>
    <dbReference type="NCBI Taxonomy" id="2202827"/>
    <lineage>
        <taxon>Bacteria</taxon>
        <taxon>Pseudomonadati</taxon>
        <taxon>Pseudomonadota</taxon>
        <taxon>Alphaproteobacteria</taxon>
        <taxon>Hyphomicrobiales</taxon>
        <taxon>Methylobacteriaceae</taxon>
        <taxon>Methylobacterium</taxon>
    </lineage>
</organism>
<dbReference type="KEGG" id="mtea:DK419_15510"/>
<dbReference type="Gene3D" id="3.40.50.150">
    <property type="entry name" value="Vaccinia Virus protein VP39"/>
    <property type="match status" value="1"/>
</dbReference>
<keyword evidence="1" id="KW-0489">Methyltransferase</keyword>
<dbReference type="PANTHER" id="PTHR20974">
    <property type="entry name" value="UPF0585 PROTEIN CG18661"/>
    <property type="match status" value="1"/>
</dbReference>
<proteinExistence type="predicted"/>
<dbReference type="EMBL" id="CP029553">
    <property type="protein sequence ID" value="AWN47539.1"/>
    <property type="molecule type" value="Genomic_DNA"/>
</dbReference>
<protein>
    <submittedName>
        <fullName evidence="1">SAM-dependent methyltransferase</fullName>
    </submittedName>
</protein>
<accession>A0A2U8WN04</accession>